<proteinExistence type="predicted"/>
<dbReference type="Proteomes" id="UP000007303">
    <property type="component" value="Unassembled WGS sequence"/>
</dbReference>
<reference evidence="2" key="1">
    <citation type="journal article" date="2004" name="Nature">
        <title>Genome duplication in the teleost fish Tetraodon nigroviridis reveals the early vertebrate proto-karyotype.</title>
        <authorList>
            <person name="Jaillon O."/>
            <person name="Aury J.-M."/>
            <person name="Brunet F."/>
            <person name="Petit J.-L."/>
            <person name="Stange-Thomann N."/>
            <person name="Mauceli E."/>
            <person name="Bouneau L."/>
            <person name="Fischer C."/>
            <person name="Ozouf-Costaz C."/>
            <person name="Bernot A."/>
            <person name="Nicaud S."/>
            <person name="Jaffe D."/>
            <person name="Fisher S."/>
            <person name="Lutfalla G."/>
            <person name="Dossat C."/>
            <person name="Segurens B."/>
            <person name="Dasilva C."/>
            <person name="Salanoubat M."/>
            <person name="Levy M."/>
            <person name="Boudet N."/>
            <person name="Castellano S."/>
            <person name="Anthouard V."/>
            <person name="Jubin C."/>
            <person name="Castelli V."/>
            <person name="Katinka M."/>
            <person name="Vacherie B."/>
            <person name="Biemont C."/>
            <person name="Skalli Z."/>
            <person name="Cattolico L."/>
            <person name="Poulain J."/>
            <person name="De Berardinis V."/>
            <person name="Cruaud C."/>
            <person name="Duprat S."/>
            <person name="Brottier P."/>
            <person name="Coutanceau J.-P."/>
            <person name="Gouzy J."/>
            <person name="Parra G."/>
            <person name="Lardier G."/>
            <person name="Chapple C."/>
            <person name="McKernan K.J."/>
            <person name="McEwan P."/>
            <person name="Bosak S."/>
            <person name="Kellis M."/>
            <person name="Volff J.-N."/>
            <person name="Guigo R."/>
            <person name="Zody M.C."/>
            <person name="Mesirov J."/>
            <person name="Lindblad-Toh K."/>
            <person name="Birren B."/>
            <person name="Nusbaum C."/>
            <person name="Kahn D."/>
            <person name="Robinson-Rechavi M."/>
            <person name="Laudet V."/>
            <person name="Schachter V."/>
            <person name="Quetier F."/>
            <person name="Saurin W."/>
            <person name="Scarpelli C."/>
            <person name="Wincker P."/>
            <person name="Lander E.S."/>
            <person name="Weissenbach J."/>
            <person name="Roest Crollius H."/>
        </authorList>
    </citation>
    <scope>NUCLEOTIDE SEQUENCE [LARGE SCALE GENOMIC DNA]</scope>
</reference>
<evidence type="ECO:0000313" key="2">
    <source>
        <dbReference type="Proteomes" id="UP000007303"/>
    </source>
</evidence>
<dbReference type="GeneTree" id="ENSGT00980000198631"/>
<protein>
    <submittedName>
        <fullName evidence="1">Si:ch211-255g12.6</fullName>
    </submittedName>
</protein>
<dbReference type="HOGENOM" id="CLU_2222400_0_0_1"/>
<name>H3D4N9_TETNG</name>
<keyword evidence="2" id="KW-1185">Reference proteome</keyword>
<dbReference type="Ensembl" id="ENSTNIT00000015683.1">
    <property type="protein sequence ID" value="ENSTNIP00000015477.1"/>
    <property type="gene ID" value="ENSTNIG00000012508.1"/>
</dbReference>
<accession>H3D4N9</accession>
<dbReference type="AlphaFoldDB" id="H3D4N9"/>
<evidence type="ECO:0000313" key="1">
    <source>
        <dbReference type="Ensembl" id="ENSTNIP00000015477.1"/>
    </source>
</evidence>
<reference evidence="1" key="2">
    <citation type="submission" date="2025-08" db="UniProtKB">
        <authorList>
            <consortium name="Ensembl"/>
        </authorList>
    </citation>
    <scope>IDENTIFICATION</scope>
</reference>
<organism evidence="1 2">
    <name type="scientific">Tetraodon nigroviridis</name>
    <name type="common">Spotted green pufferfish</name>
    <name type="synonym">Chelonodon nigroviridis</name>
    <dbReference type="NCBI Taxonomy" id="99883"/>
    <lineage>
        <taxon>Eukaryota</taxon>
        <taxon>Metazoa</taxon>
        <taxon>Chordata</taxon>
        <taxon>Craniata</taxon>
        <taxon>Vertebrata</taxon>
        <taxon>Euteleostomi</taxon>
        <taxon>Actinopterygii</taxon>
        <taxon>Neopterygii</taxon>
        <taxon>Teleostei</taxon>
        <taxon>Neoteleostei</taxon>
        <taxon>Acanthomorphata</taxon>
        <taxon>Eupercaria</taxon>
        <taxon>Tetraodontiformes</taxon>
        <taxon>Tetradontoidea</taxon>
        <taxon>Tetraodontidae</taxon>
        <taxon>Tetraodon</taxon>
    </lineage>
</organism>
<reference evidence="1" key="3">
    <citation type="submission" date="2025-09" db="UniProtKB">
        <authorList>
            <consortium name="Ensembl"/>
        </authorList>
    </citation>
    <scope>IDENTIFICATION</scope>
</reference>
<sequence length="106" mass="11648">MGAPGADRAERALAFPSPTCTLDRRTAAFHRSVCSPLTEADCKPHLHPSPSVVQSLSIFPPPHLHLSPPPQIVPSSLLAAWKKKNKPDHGFELKKKRLSPSLMEFH</sequence>